<dbReference type="AlphaFoldDB" id="A0A8S1TSL9"/>
<dbReference type="OrthoDB" id="312485at2759"/>
<accession>A0A8S1TSL9</accession>
<keyword evidence="4" id="KW-1185">Reference proteome</keyword>
<reference evidence="3" key="1">
    <citation type="submission" date="2021-01" db="EMBL/GenBank/DDBJ databases">
        <authorList>
            <consortium name="Genoscope - CEA"/>
            <person name="William W."/>
        </authorList>
    </citation>
    <scope>NUCLEOTIDE SEQUENCE</scope>
</reference>
<keyword evidence="1" id="KW-0175">Coiled coil</keyword>
<feature type="compositionally biased region" description="Polar residues" evidence="2">
    <location>
        <begin position="1"/>
        <end position="11"/>
    </location>
</feature>
<gene>
    <name evidence="3" type="ORF">POCTA_138.1.T0280289</name>
</gene>
<dbReference type="EMBL" id="CAJJDP010000028">
    <property type="protein sequence ID" value="CAD8153959.1"/>
    <property type="molecule type" value="Genomic_DNA"/>
</dbReference>
<sequence>MNEAPQLQQRTFNEKLGPSNQEQMNLNSQKQVKGLNCYKSNILIDKSEPFIEQKHFGTNQTFNYQAQSLQQGKAINLLNQIQNKQQQSEIEQSRKEKESRIQDLMNIAQKAVQRRKERIFEKYLQPNQNIIDDQL</sequence>
<evidence type="ECO:0000256" key="2">
    <source>
        <dbReference type="SAM" id="MobiDB-lite"/>
    </source>
</evidence>
<organism evidence="3 4">
    <name type="scientific">Paramecium octaurelia</name>
    <dbReference type="NCBI Taxonomy" id="43137"/>
    <lineage>
        <taxon>Eukaryota</taxon>
        <taxon>Sar</taxon>
        <taxon>Alveolata</taxon>
        <taxon>Ciliophora</taxon>
        <taxon>Intramacronucleata</taxon>
        <taxon>Oligohymenophorea</taxon>
        <taxon>Peniculida</taxon>
        <taxon>Parameciidae</taxon>
        <taxon>Paramecium</taxon>
    </lineage>
</organism>
<comment type="caution">
    <text evidence="3">The sequence shown here is derived from an EMBL/GenBank/DDBJ whole genome shotgun (WGS) entry which is preliminary data.</text>
</comment>
<feature type="coiled-coil region" evidence="1">
    <location>
        <begin position="78"/>
        <end position="114"/>
    </location>
</feature>
<feature type="compositionally biased region" description="Polar residues" evidence="2">
    <location>
        <begin position="18"/>
        <end position="28"/>
    </location>
</feature>
<name>A0A8S1TSL9_PAROT</name>
<protein>
    <submittedName>
        <fullName evidence="3">Uncharacterized protein</fullName>
    </submittedName>
</protein>
<evidence type="ECO:0000313" key="4">
    <source>
        <dbReference type="Proteomes" id="UP000683925"/>
    </source>
</evidence>
<dbReference type="Proteomes" id="UP000683925">
    <property type="component" value="Unassembled WGS sequence"/>
</dbReference>
<proteinExistence type="predicted"/>
<evidence type="ECO:0000256" key="1">
    <source>
        <dbReference type="SAM" id="Coils"/>
    </source>
</evidence>
<dbReference type="OMA" id="AMTNTNQ"/>
<feature type="region of interest" description="Disordered" evidence="2">
    <location>
        <begin position="1"/>
        <end position="28"/>
    </location>
</feature>
<evidence type="ECO:0000313" key="3">
    <source>
        <dbReference type="EMBL" id="CAD8153959.1"/>
    </source>
</evidence>